<dbReference type="RefSeq" id="WP_086959697.1">
    <property type="nucleotide sequence ID" value="NZ_BDMQ01000007.1"/>
</dbReference>
<dbReference type="AlphaFoldDB" id="A0A1V1VHZ2"/>
<proteinExistence type="predicted"/>
<name>A0A1V1VHZ2_PHODP</name>
<dbReference type="EMBL" id="CP061859">
    <property type="protein sequence ID" value="QOD59121.1"/>
    <property type="molecule type" value="Genomic_DNA"/>
</dbReference>
<dbReference type="Proteomes" id="UP000516656">
    <property type="component" value="Plasmid unnamed3"/>
</dbReference>
<reference evidence="1" key="1">
    <citation type="submission" date="2020-09" db="EMBL/GenBank/DDBJ databases">
        <title>Complete, closed and curated genome sequences of Photobacterium damselae subsp. piscicida isolates from Australia indicate localised evolution and additional plasmid-borne pathogenicity mechanisms.</title>
        <authorList>
            <person name="Baseggio L."/>
            <person name="Silayeva O."/>
            <person name="Buller N."/>
            <person name="Landos M."/>
            <person name="Engelstaedter J."/>
            <person name="Barnes A.C."/>
        </authorList>
    </citation>
    <scope>NUCLEOTIDE SEQUENCE [LARGE SCALE GENOMIC DNA]</scope>
    <source>
        <strain evidence="1">AS-16-0540-1</strain>
        <plasmid evidence="1">unnamed3</plasmid>
    </source>
</reference>
<organism evidence="1">
    <name type="scientific">Photobacterium damsela subsp. piscicida</name>
    <name type="common">Pasteurella piscicida</name>
    <dbReference type="NCBI Taxonomy" id="38294"/>
    <lineage>
        <taxon>Bacteria</taxon>
        <taxon>Pseudomonadati</taxon>
        <taxon>Pseudomonadota</taxon>
        <taxon>Gammaproteobacteria</taxon>
        <taxon>Vibrionales</taxon>
        <taxon>Vibrionaceae</taxon>
        <taxon>Photobacterium</taxon>
    </lineage>
</organism>
<accession>A0A1V1VHZ2</accession>
<sequence>MALIKKNDASTMALRDQGLKVNTEMYLQECIAITNKQWKEAKQSLDDMKLAELEKFIAAVDVLNLPKAGTVTFRVSVQEYALLKAHALRLDVNQTKWLECMLKKENT</sequence>
<geneLocation type="plasmid" evidence="1">
    <name>unnamed3</name>
</geneLocation>
<protein>
    <submittedName>
        <fullName evidence="1">Uncharacterized protein</fullName>
    </submittedName>
</protein>
<keyword evidence="1" id="KW-0614">Plasmid</keyword>
<gene>
    <name evidence="1" type="ORF">IC627_23185</name>
</gene>
<evidence type="ECO:0000313" key="1">
    <source>
        <dbReference type="EMBL" id="QOD59121.1"/>
    </source>
</evidence>